<dbReference type="GO" id="GO:0005886">
    <property type="term" value="C:plasma membrane"/>
    <property type="evidence" value="ECO:0007669"/>
    <property type="project" value="UniProtKB-SubCell"/>
</dbReference>
<comment type="subcellular location">
    <subcellularLocation>
        <location evidence="7">Cell membrane</location>
        <topology evidence="7">Peripheral membrane protein</topology>
    </subcellularLocation>
    <subcellularLocation>
        <location evidence="1">Membrane</location>
    </subcellularLocation>
</comment>
<dbReference type="GO" id="GO:0046933">
    <property type="term" value="F:proton-transporting ATP synthase activity, rotational mechanism"/>
    <property type="evidence" value="ECO:0007669"/>
    <property type="project" value="UniProtKB-UniRule"/>
</dbReference>
<gene>
    <name evidence="7 8" type="primary">atpH</name>
    <name evidence="8" type="ORF">C3F09_09085</name>
</gene>
<evidence type="ECO:0000256" key="5">
    <source>
        <dbReference type="ARBA" id="ARBA00023136"/>
    </source>
</evidence>
<proteinExistence type="inferred from homology"/>
<evidence type="ECO:0000256" key="6">
    <source>
        <dbReference type="ARBA" id="ARBA00023310"/>
    </source>
</evidence>
<keyword evidence="4 7" id="KW-0406">Ion transport</keyword>
<dbReference type="InterPro" id="IPR026015">
    <property type="entry name" value="ATP_synth_OSCP/delta_N_sf"/>
</dbReference>
<comment type="similarity">
    <text evidence="7">Belongs to the ATPase delta chain family.</text>
</comment>
<dbReference type="InterPro" id="IPR000711">
    <property type="entry name" value="ATPase_OSCP/dsu"/>
</dbReference>
<dbReference type="Pfam" id="PF00213">
    <property type="entry name" value="OSCP"/>
    <property type="match status" value="1"/>
</dbReference>
<evidence type="ECO:0000256" key="3">
    <source>
        <dbReference type="ARBA" id="ARBA00022781"/>
    </source>
</evidence>
<reference evidence="8 9" key="1">
    <citation type="journal article" date="2018" name="ISME J.">
        <title>A methanotrophic archaeon couples anaerobic oxidation of methane to Fe(III) reduction.</title>
        <authorList>
            <person name="Cai C."/>
            <person name="Leu A.O."/>
            <person name="Xie G.J."/>
            <person name="Guo J."/>
            <person name="Feng Y."/>
            <person name="Zhao J.X."/>
            <person name="Tyson G.W."/>
            <person name="Yuan Z."/>
            <person name="Hu S."/>
        </authorList>
    </citation>
    <scope>NUCLEOTIDE SEQUENCE [LARGE SCALE GENOMIC DNA]</scope>
    <source>
        <strain evidence="8">FeB_12</strain>
    </source>
</reference>
<dbReference type="Gene3D" id="1.10.520.20">
    <property type="entry name" value="N-terminal domain of the delta subunit of the F1F0-ATP synthase"/>
    <property type="match status" value="1"/>
</dbReference>
<evidence type="ECO:0000256" key="7">
    <source>
        <dbReference type="HAMAP-Rule" id="MF_01416"/>
    </source>
</evidence>
<accession>A0A855WZH4</accession>
<evidence type="ECO:0000256" key="2">
    <source>
        <dbReference type="ARBA" id="ARBA00022448"/>
    </source>
</evidence>
<organism evidence="8 9">
    <name type="scientific">candidate division GN15 bacterium</name>
    <dbReference type="NCBI Taxonomy" id="2072418"/>
    <lineage>
        <taxon>Bacteria</taxon>
        <taxon>candidate division GN15</taxon>
    </lineage>
</organism>
<name>A0A855WZH4_9BACT</name>
<dbReference type="HAMAP" id="MF_01416">
    <property type="entry name" value="ATP_synth_delta_bact"/>
    <property type="match status" value="1"/>
</dbReference>
<dbReference type="PANTHER" id="PTHR11910">
    <property type="entry name" value="ATP SYNTHASE DELTA CHAIN"/>
    <property type="match status" value="1"/>
</dbReference>
<keyword evidence="7" id="KW-1003">Cell membrane</keyword>
<dbReference type="Proteomes" id="UP000250918">
    <property type="component" value="Unassembled WGS sequence"/>
</dbReference>
<evidence type="ECO:0000313" key="9">
    <source>
        <dbReference type="Proteomes" id="UP000250918"/>
    </source>
</evidence>
<dbReference type="SUPFAM" id="SSF47928">
    <property type="entry name" value="N-terminal domain of the delta subunit of the F1F0-ATP synthase"/>
    <property type="match status" value="1"/>
</dbReference>
<dbReference type="NCBIfam" id="TIGR01145">
    <property type="entry name" value="ATP_synt_delta"/>
    <property type="match status" value="1"/>
</dbReference>
<protein>
    <recommendedName>
        <fullName evidence="7">ATP synthase subunit delta</fullName>
    </recommendedName>
    <alternativeName>
        <fullName evidence="7">ATP synthase F(1) sector subunit delta</fullName>
    </alternativeName>
    <alternativeName>
        <fullName evidence="7">F-type ATPase subunit delta</fullName>
        <shortName evidence="7">F-ATPase subunit delta</shortName>
    </alternativeName>
</protein>
<keyword evidence="5 7" id="KW-0472">Membrane</keyword>
<evidence type="ECO:0000256" key="4">
    <source>
        <dbReference type="ARBA" id="ARBA00023065"/>
    </source>
</evidence>
<dbReference type="PRINTS" id="PR00125">
    <property type="entry name" value="ATPASEDELTA"/>
</dbReference>
<evidence type="ECO:0000256" key="1">
    <source>
        <dbReference type="ARBA" id="ARBA00004370"/>
    </source>
</evidence>
<dbReference type="EMBL" id="PQAP01000144">
    <property type="protein sequence ID" value="PWB70432.1"/>
    <property type="molecule type" value="Genomic_DNA"/>
</dbReference>
<keyword evidence="6 7" id="KW-0066">ATP synthesis</keyword>
<comment type="function">
    <text evidence="7">This protein is part of the stalk that links CF(0) to CF(1). It either transmits conformational changes from CF(0) to CF(1) or is implicated in proton conduction.</text>
</comment>
<keyword evidence="2 7" id="KW-0813">Transport</keyword>
<evidence type="ECO:0000313" key="8">
    <source>
        <dbReference type="EMBL" id="PWB70432.1"/>
    </source>
</evidence>
<sequence>MLSREVAHKYAHALFMSAKAKNLLDKADEQFLQLRQLLVSDPTLFNFLNAPQVSDEKKLELVRNVFAGRLERPFVEFLIVLVEKHRTQFLPDIAEELDRMIKAAKGIGKVTVITAIPISPLEEQELIKQLAKKTGLKIELEKKVDRQILGGMITILHDQIIDGSVRHGLSQIQEQLEKVKVH</sequence>
<keyword evidence="3 7" id="KW-0375">Hydrogen ion transport</keyword>
<comment type="caution">
    <text evidence="8">The sequence shown here is derived from an EMBL/GenBank/DDBJ whole genome shotgun (WGS) entry which is preliminary data.</text>
</comment>
<comment type="function">
    <text evidence="7">F(1)F(0) ATP synthase produces ATP from ADP in the presence of a proton or sodium gradient. F-type ATPases consist of two structural domains, F(1) containing the extramembraneous catalytic core and F(0) containing the membrane proton channel, linked together by a central stalk and a peripheral stalk. During catalysis, ATP synthesis in the catalytic domain of F(1) is coupled via a rotary mechanism of the central stalk subunits to proton translocation.</text>
</comment>
<dbReference type="GO" id="GO:0045259">
    <property type="term" value="C:proton-transporting ATP synthase complex"/>
    <property type="evidence" value="ECO:0007669"/>
    <property type="project" value="UniProtKB-KW"/>
</dbReference>
<dbReference type="AlphaFoldDB" id="A0A855WZH4"/>
<keyword evidence="7" id="KW-0139">CF(1)</keyword>